<dbReference type="Proteomes" id="UP000235965">
    <property type="component" value="Unassembled WGS sequence"/>
</dbReference>
<evidence type="ECO:0000313" key="2">
    <source>
        <dbReference type="EMBL" id="PNF25224.1"/>
    </source>
</evidence>
<protein>
    <submittedName>
        <fullName evidence="2">Uncharacterized protein</fullName>
    </submittedName>
</protein>
<gene>
    <name evidence="2" type="ORF">B7P43_G13875</name>
</gene>
<dbReference type="AlphaFoldDB" id="A0A2J7Q9H9"/>
<sequence length="112" mass="12472">MASKGVCEEKKDADNNEESDVVPDFEPGASLESMLVTTDSFEELEQEMDSSFDERQMKESTTSTISEIQEELNDTTVPEDSSSEQDDKIIENDEVACNSSSCYIKPKLMEGL</sequence>
<organism evidence="2 3">
    <name type="scientific">Cryptotermes secundus</name>
    <dbReference type="NCBI Taxonomy" id="105785"/>
    <lineage>
        <taxon>Eukaryota</taxon>
        <taxon>Metazoa</taxon>
        <taxon>Ecdysozoa</taxon>
        <taxon>Arthropoda</taxon>
        <taxon>Hexapoda</taxon>
        <taxon>Insecta</taxon>
        <taxon>Pterygota</taxon>
        <taxon>Neoptera</taxon>
        <taxon>Polyneoptera</taxon>
        <taxon>Dictyoptera</taxon>
        <taxon>Blattodea</taxon>
        <taxon>Blattoidea</taxon>
        <taxon>Termitoidae</taxon>
        <taxon>Kalotermitidae</taxon>
        <taxon>Cryptotermitinae</taxon>
        <taxon>Cryptotermes</taxon>
    </lineage>
</organism>
<proteinExistence type="predicted"/>
<dbReference type="EMBL" id="NEVH01016358">
    <property type="protein sequence ID" value="PNF25224.1"/>
    <property type="molecule type" value="Genomic_DNA"/>
</dbReference>
<name>A0A2J7Q9H9_9NEOP</name>
<reference evidence="2 3" key="1">
    <citation type="submission" date="2017-12" db="EMBL/GenBank/DDBJ databases">
        <title>Hemimetabolous genomes reveal molecular basis of termite eusociality.</title>
        <authorList>
            <person name="Harrison M.C."/>
            <person name="Jongepier E."/>
            <person name="Robertson H.M."/>
            <person name="Arning N."/>
            <person name="Bitard-Feildel T."/>
            <person name="Chao H."/>
            <person name="Childers C.P."/>
            <person name="Dinh H."/>
            <person name="Doddapaneni H."/>
            <person name="Dugan S."/>
            <person name="Gowin J."/>
            <person name="Greiner C."/>
            <person name="Han Y."/>
            <person name="Hu H."/>
            <person name="Hughes D.S.T."/>
            <person name="Huylmans A.-K."/>
            <person name="Kemena C."/>
            <person name="Kremer L.P.M."/>
            <person name="Lee S.L."/>
            <person name="Lopez-Ezquerra A."/>
            <person name="Mallet L."/>
            <person name="Monroy-Kuhn J.M."/>
            <person name="Moser A."/>
            <person name="Murali S.C."/>
            <person name="Muzny D.M."/>
            <person name="Otani S."/>
            <person name="Piulachs M.-D."/>
            <person name="Poelchau M."/>
            <person name="Qu J."/>
            <person name="Schaub F."/>
            <person name="Wada-Katsumata A."/>
            <person name="Worley K.C."/>
            <person name="Xie Q."/>
            <person name="Ylla G."/>
            <person name="Poulsen M."/>
            <person name="Gibbs R.A."/>
            <person name="Schal C."/>
            <person name="Richards S."/>
            <person name="Belles X."/>
            <person name="Korb J."/>
            <person name="Bornberg-Bauer E."/>
        </authorList>
    </citation>
    <scope>NUCLEOTIDE SEQUENCE [LARGE SCALE GENOMIC DNA]</scope>
    <source>
        <tissue evidence="2">Whole body</tissue>
    </source>
</reference>
<accession>A0A2J7Q9H9</accession>
<dbReference type="OrthoDB" id="272411at2759"/>
<keyword evidence="3" id="KW-1185">Reference proteome</keyword>
<feature type="compositionally biased region" description="Basic and acidic residues" evidence="1">
    <location>
        <begin position="1"/>
        <end position="14"/>
    </location>
</feature>
<evidence type="ECO:0000313" key="3">
    <source>
        <dbReference type="Proteomes" id="UP000235965"/>
    </source>
</evidence>
<feature type="region of interest" description="Disordered" evidence="1">
    <location>
        <begin position="1"/>
        <end position="30"/>
    </location>
</feature>
<evidence type="ECO:0000256" key="1">
    <source>
        <dbReference type="SAM" id="MobiDB-lite"/>
    </source>
</evidence>
<comment type="caution">
    <text evidence="2">The sequence shown here is derived from an EMBL/GenBank/DDBJ whole genome shotgun (WGS) entry which is preliminary data.</text>
</comment>